<reference evidence="1" key="2">
    <citation type="submission" date="2023-01" db="EMBL/GenBank/DDBJ databases">
        <title>Draft genome sequence of Litoribrevibacter albus strain NBRC 110071.</title>
        <authorList>
            <person name="Sun Q."/>
            <person name="Mori K."/>
        </authorList>
    </citation>
    <scope>NUCLEOTIDE SEQUENCE</scope>
    <source>
        <strain evidence="1">NBRC 110071</strain>
    </source>
</reference>
<protein>
    <recommendedName>
        <fullName evidence="3">DUF2175 domain-containing protein</fullName>
    </recommendedName>
</protein>
<proteinExistence type="predicted"/>
<dbReference type="Proteomes" id="UP001161389">
    <property type="component" value="Unassembled WGS sequence"/>
</dbReference>
<reference evidence="1" key="1">
    <citation type="journal article" date="2014" name="Int. J. Syst. Evol. Microbiol.">
        <title>Complete genome sequence of Corynebacterium casei LMG S-19264T (=DSM 44701T), isolated from a smear-ripened cheese.</title>
        <authorList>
            <consortium name="US DOE Joint Genome Institute (JGI-PGF)"/>
            <person name="Walter F."/>
            <person name="Albersmeier A."/>
            <person name="Kalinowski J."/>
            <person name="Ruckert C."/>
        </authorList>
    </citation>
    <scope>NUCLEOTIDE SEQUENCE</scope>
    <source>
        <strain evidence="1">NBRC 110071</strain>
    </source>
</reference>
<name>A0AA37SB93_9GAMM</name>
<dbReference type="EMBL" id="BSNM01000015">
    <property type="protein sequence ID" value="GLQ32086.1"/>
    <property type="molecule type" value="Genomic_DNA"/>
</dbReference>
<evidence type="ECO:0000313" key="1">
    <source>
        <dbReference type="EMBL" id="GLQ32086.1"/>
    </source>
</evidence>
<keyword evidence="2" id="KW-1185">Reference proteome</keyword>
<sequence length="100" mass="11314">MEFFPDISILAGFLYFDAMVSFFMRCVYCDASVVGSRDAVTVEGGAPAHANCYKYKLVSQRVFRDIKLTDLTDSELNELHELVKSEVNSRSVVCDEIELF</sequence>
<organism evidence="1 2">
    <name type="scientific">Litoribrevibacter albus</name>
    <dbReference type="NCBI Taxonomy" id="1473156"/>
    <lineage>
        <taxon>Bacteria</taxon>
        <taxon>Pseudomonadati</taxon>
        <taxon>Pseudomonadota</taxon>
        <taxon>Gammaproteobacteria</taxon>
        <taxon>Oceanospirillales</taxon>
        <taxon>Oceanospirillaceae</taxon>
        <taxon>Litoribrevibacter</taxon>
    </lineage>
</organism>
<evidence type="ECO:0008006" key="3">
    <source>
        <dbReference type="Google" id="ProtNLM"/>
    </source>
</evidence>
<evidence type="ECO:0000313" key="2">
    <source>
        <dbReference type="Proteomes" id="UP001161389"/>
    </source>
</evidence>
<comment type="caution">
    <text evidence="1">The sequence shown here is derived from an EMBL/GenBank/DDBJ whole genome shotgun (WGS) entry which is preliminary data.</text>
</comment>
<accession>A0AA37SB93</accession>
<dbReference type="AlphaFoldDB" id="A0AA37SB93"/>
<gene>
    <name evidence="1" type="ORF">GCM10007876_25650</name>
</gene>